<feature type="coiled-coil region" evidence="1">
    <location>
        <begin position="3"/>
        <end position="55"/>
    </location>
</feature>
<dbReference type="InterPro" id="IPR036638">
    <property type="entry name" value="HLH_DNA-bd_sf"/>
</dbReference>
<evidence type="ECO:0000313" key="2">
    <source>
        <dbReference type="EMBL" id="MDQ0201407.1"/>
    </source>
</evidence>
<sequence length="87" mass="10612">MRLDRLKEKINEKREEMIKLGIEKGLINEETIYCSQELDELLNEYNRLLSEHQRTGPINKYIEVFLHLEKQAFNLLWMPYSYIINHM</sequence>
<dbReference type="Gene3D" id="4.10.280.10">
    <property type="entry name" value="Helix-loop-helix DNA-binding domain"/>
    <property type="match status" value="1"/>
</dbReference>
<proteinExistence type="predicted"/>
<dbReference type="RefSeq" id="WP_307412657.1">
    <property type="nucleotide sequence ID" value="NZ_JAUSTW010000009.1"/>
</dbReference>
<dbReference type="Proteomes" id="UP001224122">
    <property type="component" value="Unassembled WGS sequence"/>
</dbReference>
<dbReference type="PANTHER" id="PTHR41263">
    <property type="entry name" value="ASPARTYL-PHOSPHATE PHOSPHATASE YISI"/>
    <property type="match status" value="1"/>
</dbReference>
<evidence type="ECO:0000313" key="3">
    <source>
        <dbReference type="Proteomes" id="UP001224122"/>
    </source>
</evidence>
<keyword evidence="3" id="KW-1185">Reference proteome</keyword>
<dbReference type="SUPFAM" id="SSF140500">
    <property type="entry name" value="BAS1536-like"/>
    <property type="match status" value="1"/>
</dbReference>
<organism evidence="2 3">
    <name type="scientific">Neobacillus ginsengisoli</name>
    <dbReference type="NCBI Taxonomy" id="904295"/>
    <lineage>
        <taxon>Bacteria</taxon>
        <taxon>Bacillati</taxon>
        <taxon>Bacillota</taxon>
        <taxon>Bacilli</taxon>
        <taxon>Bacillales</taxon>
        <taxon>Bacillaceae</taxon>
        <taxon>Neobacillus</taxon>
    </lineage>
</organism>
<evidence type="ECO:0008006" key="4">
    <source>
        <dbReference type="Google" id="ProtNLM"/>
    </source>
</evidence>
<dbReference type="PANTHER" id="PTHR41263:SF1">
    <property type="entry name" value="ASPARTYL-PHOSPHATE PHOSPHATASE YISI"/>
    <property type="match status" value="1"/>
</dbReference>
<dbReference type="InterPro" id="IPR037208">
    <property type="entry name" value="Spo0E-like_sf"/>
</dbReference>
<keyword evidence="1" id="KW-0175">Coiled coil</keyword>
<dbReference type="Pfam" id="PF09388">
    <property type="entry name" value="SpoOE-like"/>
    <property type="match status" value="1"/>
</dbReference>
<dbReference type="EMBL" id="JAUSTW010000009">
    <property type="protein sequence ID" value="MDQ0201407.1"/>
    <property type="molecule type" value="Genomic_DNA"/>
</dbReference>
<comment type="caution">
    <text evidence="2">The sequence shown here is derived from an EMBL/GenBank/DDBJ whole genome shotgun (WGS) entry which is preliminary data.</text>
</comment>
<gene>
    <name evidence="2" type="ORF">J2S10_004613</name>
</gene>
<evidence type="ECO:0000256" key="1">
    <source>
        <dbReference type="SAM" id="Coils"/>
    </source>
</evidence>
<protein>
    <recommendedName>
        <fullName evidence="4">Aspartyl-phosphate phosphatase Spo0E family protein</fullName>
    </recommendedName>
</protein>
<dbReference type="InterPro" id="IPR018540">
    <property type="entry name" value="Spo0E-like"/>
</dbReference>
<accession>A0ABT9Y0R2</accession>
<dbReference type="InterPro" id="IPR053028">
    <property type="entry name" value="Spo0E-like_phosphatase"/>
</dbReference>
<name>A0ABT9Y0R2_9BACI</name>
<reference evidence="2 3" key="1">
    <citation type="submission" date="2023-07" db="EMBL/GenBank/DDBJ databases">
        <title>Genomic Encyclopedia of Type Strains, Phase IV (KMG-IV): sequencing the most valuable type-strain genomes for metagenomic binning, comparative biology and taxonomic classification.</title>
        <authorList>
            <person name="Goeker M."/>
        </authorList>
    </citation>
    <scope>NUCLEOTIDE SEQUENCE [LARGE SCALE GENOMIC DNA]</scope>
    <source>
        <strain evidence="2 3">DSM 27594</strain>
    </source>
</reference>